<dbReference type="AlphaFoldDB" id="A0AAU8IBZ3"/>
<name>A0AAU8IBZ3_9BACL</name>
<organism evidence="2">
    <name type="scientific">Sporolactobacillus sp. Y61</name>
    <dbReference type="NCBI Taxonomy" id="3160863"/>
    <lineage>
        <taxon>Bacteria</taxon>
        <taxon>Bacillati</taxon>
        <taxon>Bacillota</taxon>
        <taxon>Bacilli</taxon>
        <taxon>Bacillales</taxon>
        <taxon>Sporolactobacillaceae</taxon>
        <taxon>Sporolactobacillus</taxon>
    </lineage>
</organism>
<gene>
    <name evidence="2" type="ORF">ABNN70_08780</name>
</gene>
<reference evidence="2" key="1">
    <citation type="submission" date="2024-06" db="EMBL/GenBank/DDBJ databases">
        <authorList>
            <person name="Fan A."/>
            <person name="Zhang F.Y."/>
            <person name="Zhang L."/>
        </authorList>
    </citation>
    <scope>NUCLEOTIDE SEQUENCE</scope>
    <source>
        <strain evidence="2">Y61</strain>
    </source>
</reference>
<dbReference type="RefSeq" id="WP_353947573.1">
    <property type="nucleotide sequence ID" value="NZ_CP159510.1"/>
</dbReference>
<protein>
    <recommendedName>
        <fullName evidence="3">DUF948 domain-containing protein</fullName>
    </recommendedName>
</protein>
<dbReference type="EMBL" id="CP159510">
    <property type="protein sequence ID" value="XCJ15819.1"/>
    <property type="molecule type" value="Genomic_DNA"/>
</dbReference>
<evidence type="ECO:0000313" key="2">
    <source>
        <dbReference type="EMBL" id="XCJ15819.1"/>
    </source>
</evidence>
<evidence type="ECO:0008006" key="3">
    <source>
        <dbReference type="Google" id="ProtNLM"/>
    </source>
</evidence>
<feature type="coiled-coil region" evidence="1">
    <location>
        <begin position="40"/>
        <end position="67"/>
    </location>
</feature>
<evidence type="ECO:0000256" key="1">
    <source>
        <dbReference type="SAM" id="Coils"/>
    </source>
</evidence>
<proteinExistence type="predicted"/>
<sequence length="105" mass="12375">MIIVYLSLILVVAAVIGFFVSASRTARQMKGSLAKISRTSERLRRQAEKIVIEKNELTEKISNMQLDFFKKKEKVRKLSRQIQQTNYLVRDNLYKFMMFIKKEKA</sequence>
<keyword evidence="1" id="KW-0175">Coiled coil</keyword>
<accession>A0AAU8IBZ3</accession>